<dbReference type="FunFam" id="3.30.54.20:FF:000004">
    <property type="entry name" value="Alanine--tRNA ligase"/>
    <property type="match status" value="1"/>
</dbReference>
<dbReference type="PRINTS" id="PR00980">
    <property type="entry name" value="TRNASYNTHALA"/>
</dbReference>
<keyword evidence="14" id="KW-0175">Coiled coil</keyword>
<dbReference type="InterPro" id="IPR050058">
    <property type="entry name" value="Ala-tRNA_ligase"/>
</dbReference>
<comment type="cofactor">
    <cofactor evidence="13">
        <name>Zn(2+)</name>
        <dbReference type="ChEBI" id="CHEBI:29105"/>
    </cofactor>
    <text evidence="13">Binds 1 zinc ion per subunit.</text>
</comment>
<dbReference type="SUPFAM" id="SSF101353">
    <property type="entry name" value="Putative anticodon-binding domain of alanyl-tRNA synthetase (AlaRS)"/>
    <property type="match status" value="1"/>
</dbReference>
<evidence type="ECO:0000256" key="5">
    <source>
        <dbReference type="ARBA" id="ARBA00022598"/>
    </source>
</evidence>
<feature type="domain" description="Alanyl-transfer RNA synthetases family profile" evidence="15">
    <location>
        <begin position="73"/>
        <end position="763"/>
    </location>
</feature>
<dbReference type="GO" id="GO:0008270">
    <property type="term" value="F:zinc ion binding"/>
    <property type="evidence" value="ECO:0007669"/>
    <property type="project" value="UniProtKB-UniRule"/>
</dbReference>
<evidence type="ECO:0000313" key="16">
    <source>
        <dbReference type="EMBL" id="AET32145.1"/>
    </source>
</evidence>
<feature type="binding site" evidence="13">
    <location>
        <position position="616"/>
    </location>
    <ligand>
        <name>Zn(2+)</name>
        <dbReference type="ChEBI" id="CHEBI:29105"/>
    </ligand>
</feature>
<dbReference type="KEGG" id="pyr:P186_0695"/>
<keyword evidence="11 13" id="KW-0648">Protein biosynthesis</keyword>
<dbReference type="GO" id="GO:0002161">
    <property type="term" value="F:aminoacyl-tRNA deacylase activity"/>
    <property type="evidence" value="ECO:0007669"/>
    <property type="project" value="UniProtKB-ARBA"/>
</dbReference>
<evidence type="ECO:0000256" key="7">
    <source>
        <dbReference type="ARBA" id="ARBA00022741"/>
    </source>
</evidence>
<accession>G7VI53</accession>
<dbReference type="PANTHER" id="PTHR11777:SF9">
    <property type="entry name" value="ALANINE--TRNA LIGASE, CYTOPLASMIC"/>
    <property type="match status" value="1"/>
</dbReference>
<evidence type="ECO:0000256" key="13">
    <source>
        <dbReference type="HAMAP-Rule" id="MF_00036"/>
    </source>
</evidence>
<dbReference type="FunFam" id="2.40.30.130:FF:000010">
    <property type="entry name" value="Alanine--tRNA ligase"/>
    <property type="match status" value="1"/>
</dbReference>
<comment type="domain">
    <text evidence="13">Consists of three domains; the N-terminal catalytic domain, the editing domain and the C-terminal C-Ala domain. The editing domain removes incorrectly charged amino acids, while the C-Ala domain, along with tRNA(Ala), serves as a bridge to cooperatively bring together the editing and aminoacylation centers thus stimulating deacylation of misacylated tRNAs.</text>
</comment>
<feature type="binding site" evidence="13">
    <location>
        <position position="612"/>
    </location>
    <ligand>
        <name>Zn(2+)</name>
        <dbReference type="ChEBI" id="CHEBI:29105"/>
    </ligand>
</feature>
<evidence type="ECO:0000256" key="3">
    <source>
        <dbReference type="ARBA" id="ARBA00022490"/>
    </source>
</evidence>
<evidence type="ECO:0000313" key="17">
    <source>
        <dbReference type="Proteomes" id="UP000005867"/>
    </source>
</evidence>
<dbReference type="Gene3D" id="2.40.30.130">
    <property type="match status" value="1"/>
</dbReference>
<dbReference type="InterPro" id="IPR018162">
    <property type="entry name" value="Ala-tRNA-ligase_IIc_anticod-bd"/>
</dbReference>
<dbReference type="NCBIfam" id="TIGR00344">
    <property type="entry name" value="alaS"/>
    <property type="match status" value="1"/>
</dbReference>
<dbReference type="GO" id="GO:0004813">
    <property type="term" value="F:alanine-tRNA ligase activity"/>
    <property type="evidence" value="ECO:0007669"/>
    <property type="project" value="UniProtKB-UniRule"/>
</dbReference>
<evidence type="ECO:0000256" key="8">
    <source>
        <dbReference type="ARBA" id="ARBA00022833"/>
    </source>
</evidence>
<evidence type="ECO:0000256" key="10">
    <source>
        <dbReference type="ARBA" id="ARBA00022884"/>
    </source>
</evidence>
<dbReference type="Gene3D" id="3.30.980.10">
    <property type="entry name" value="Threonyl-trna Synthetase, Chain A, domain 2"/>
    <property type="match status" value="1"/>
</dbReference>
<dbReference type="SUPFAM" id="SSF50447">
    <property type="entry name" value="Translation proteins"/>
    <property type="match status" value="1"/>
</dbReference>
<dbReference type="GO" id="GO:0005524">
    <property type="term" value="F:ATP binding"/>
    <property type="evidence" value="ECO:0007669"/>
    <property type="project" value="UniProtKB-UniRule"/>
</dbReference>
<comment type="similarity">
    <text evidence="2 13">Belongs to the class-II aminoacyl-tRNA synthetase family.</text>
</comment>
<dbReference type="InterPro" id="IPR018164">
    <property type="entry name" value="Ala-tRNA-synth_IIc_N"/>
</dbReference>
<comment type="catalytic activity">
    <reaction evidence="13">
        <text>tRNA(Ala) + L-alanine + ATP = L-alanyl-tRNA(Ala) + AMP + diphosphate</text>
        <dbReference type="Rhea" id="RHEA:12540"/>
        <dbReference type="Rhea" id="RHEA-COMP:9657"/>
        <dbReference type="Rhea" id="RHEA-COMP:9923"/>
        <dbReference type="ChEBI" id="CHEBI:30616"/>
        <dbReference type="ChEBI" id="CHEBI:33019"/>
        <dbReference type="ChEBI" id="CHEBI:57972"/>
        <dbReference type="ChEBI" id="CHEBI:78442"/>
        <dbReference type="ChEBI" id="CHEBI:78497"/>
        <dbReference type="ChEBI" id="CHEBI:456215"/>
        <dbReference type="EC" id="6.1.1.7"/>
    </reaction>
</comment>
<evidence type="ECO:0000256" key="2">
    <source>
        <dbReference type="ARBA" id="ARBA00008226"/>
    </source>
</evidence>
<keyword evidence="9 13" id="KW-0067">ATP-binding</keyword>
<dbReference type="GO" id="GO:0000049">
    <property type="term" value="F:tRNA binding"/>
    <property type="evidence" value="ECO:0007669"/>
    <property type="project" value="UniProtKB-KW"/>
</dbReference>
<dbReference type="GO" id="GO:0005737">
    <property type="term" value="C:cytoplasm"/>
    <property type="evidence" value="ECO:0007669"/>
    <property type="project" value="UniProtKB-SubCell"/>
</dbReference>
<keyword evidence="17" id="KW-1185">Reference proteome</keyword>
<dbReference type="EMBL" id="CP003098">
    <property type="protein sequence ID" value="AET32145.1"/>
    <property type="molecule type" value="Genomic_DNA"/>
</dbReference>
<feature type="coiled-coil region" evidence="14">
    <location>
        <begin position="779"/>
        <end position="806"/>
    </location>
</feature>
<sequence length="910" mass="102120">MSVARRCKCIYRELEVWGMLSAKILERSGFLRKQCPLCRSYFWTKRVDQVYCGDQPCVPYGFIGNPPAKVSVESLGELRERFLRFFERHGHVRIRRYPVVARWRDDVYLVGASIYDFQPWVTSGAVPPPANPLAISQPSIRLTDVDKVGRSGRHLTGFEMMAHHAFNYPDRYVYWIDETTEYAYRFFTEELGIAPEEITFKESVWEGGGNAGECFEVLIRGLEVATLVFMHYEVKEGRYVELPLKIVDTGYGLERIYWLLKGTPTIYDAVFGPFLDRARRRLGVPEPPVDVMGRASIYFGQMDPEVIGLEKAYDVIAEKIGVDPKWLREVFRPQEALYVLADHSRTVSWMIADGVIPSNSGAGYLARLLIRRTLRSLRLAGVEAPLVELFDMHLKELRGDYPEVWEARGLILELVDIEERKYREVLKSAPGVVKKALDEARRRGRSGFDADDLVSLYDSYGLPPEVVAEAAKSLGVEVRIPDDFYSRLAARHARRERHEEKTLVEMAKVVDLPRTRELFYEDPYMKNFKARVLRVIDGRYVILDQTAFYAEGGGQPADVGVLKFDGGEAKVVDVQRVGHVIVHVVEGRAPPEGGEVVGEIDWERRYALMKMHTGTHVLIQSIRRVLGPHIWQAGAQKDIPSSRLDVTHFKLPTPEEVAAIERLANSVVQANLPVYARVVPRNVAEAKYGFVLYQGGVVPAREIRVLQIGPDEAPFDVQACGGTHLKSTGEVGLIKIQKVERIADGVVRFIFTTGLHALAYVQELERQVAEAASLAGGRRDDVVDSVRRLLQRAEEAERRASRYAELYAAGLAQSLRTESAGRYKLAVLELDDEELAKRVAQIATGRDKDLVLLVVGGGRATVFTGGVDVAPIVKAMREVGFRGGGSKTFAQGVYTGDVKTLIEAVKRALA</sequence>
<keyword evidence="5 13" id="KW-0436">Ligase</keyword>
<dbReference type="InterPro" id="IPR012947">
    <property type="entry name" value="tRNA_SAD"/>
</dbReference>
<dbReference type="eggNOG" id="arCOG01255">
    <property type="taxonomic scope" value="Archaea"/>
</dbReference>
<dbReference type="InterPro" id="IPR045864">
    <property type="entry name" value="aa-tRNA-synth_II/BPL/LPL"/>
</dbReference>
<organism evidence="16 17">
    <name type="scientific">Pyrobaculum ferrireducens</name>
    <dbReference type="NCBI Taxonomy" id="1104324"/>
    <lineage>
        <taxon>Archaea</taxon>
        <taxon>Thermoproteota</taxon>
        <taxon>Thermoprotei</taxon>
        <taxon>Thermoproteales</taxon>
        <taxon>Thermoproteaceae</taxon>
        <taxon>Pyrobaculum</taxon>
    </lineage>
</organism>
<keyword evidence="8 13" id="KW-0862">Zinc</keyword>
<comment type="subcellular location">
    <subcellularLocation>
        <location evidence="1 13">Cytoplasm</location>
    </subcellularLocation>
</comment>
<dbReference type="HOGENOM" id="CLU_004485_4_0_2"/>
<dbReference type="Gene3D" id="3.30.930.10">
    <property type="entry name" value="Bira Bifunctional Protein, Domain 2"/>
    <property type="match status" value="1"/>
</dbReference>
<dbReference type="InterPro" id="IPR018165">
    <property type="entry name" value="Ala-tRNA-synth_IIc_core"/>
</dbReference>
<dbReference type="HAMAP" id="MF_00036_A">
    <property type="entry name" value="Ala_tRNA_synth_A"/>
    <property type="match status" value="1"/>
</dbReference>
<evidence type="ECO:0000256" key="6">
    <source>
        <dbReference type="ARBA" id="ARBA00022723"/>
    </source>
</evidence>
<dbReference type="FunFam" id="3.30.930.10:FF:000056">
    <property type="entry name" value="Alanine--tRNA ligase"/>
    <property type="match status" value="1"/>
</dbReference>
<dbReference type="SUPFAM" id="SSF55186">
    <property type="entry name" value="ThrRS/AlaRS common domain"/>
    <property type="match status" value="1"/>
</dbReference>
<dbReference type="SUPFAM" id="SSF55681">
    <property type="entry name" value="Class II aaRS and biotin synthetases"/>
    <property type="match status" value="1"/>
</dbReference>
<dbReference type="GO" id="GO:0006419">
    <property type="term" value="P:alanyl-tRNA aminoacylation"/>
    <property type="evidence" value="ECO:0007669"/>
    <property type="project" value="UniProtKB-UniRule"/>
</dbReference>
<keyword evidence="3 13" id="KW-0963">Cytoplasm</keyword>
<keyword evidence="12 13" id="KW-0030">Aminoacyl-tRNA synthetase</keyword>
<evidence type="ECO:0000256" key="12">
    <source>
        <dbReference type="ARBA" id="ARBA00023146"/>
    </source>
</evidence>
<feature type="binding site" evidence="13">
    <location>
        <position position="720"/>
    </location>
    <ligand>
        <name>Zn(2+)</name>
        <dbReference type="ChEBI" id="CHEBI:29105"/>
    </ligand>
</feature>
<dbReference type="Proteomes" id="UP000005867">
    <property type="component" value="Chromosome"/>
</dbReference>
<evidence type="ECO:0000256" key="14">
    <source>
        <dbReference type="SAM" id="Coils"/>
    </source>
</evidence>
<dbReference type="AlphaFoldDB" id="G7VI53"/>
<evidence type="ECO:0000259" key="15">
    <source>
        <dbReference type="PROSITE" id="PS50860"/>
    </source>
</evidence>
<dbReference type="InterPro" id="IPR002318">
    <property type="entry name" value="Ala-tRNA-lgiase_IIc"/>
</dbReference>
<feature type="binding site" evidence="13">
    <location>
        <position position="724"/>
    </location>
    <ligand>
        <name>Zn(2+)</name>
        <dbReference type="ChEBI" id="CHEBI:29105"/>
    </ligand>
</feature>
<comment type="function">
    <text evidence="13">Catalyzes the attachment of alanine to tRNA(Ala) in a two-step reaction: alanine is first activated by ATP to form Ala-AMP and then transferred to the acceptor end of tRNA(Ala). Also edits incorrectly charged Ser-tRNA(Ala) and Gly-tRNA(Ala) via its editing domain.</text>
</comment>
<evidence type="ECO:0000256" key="4">
    <source>
        <dbReference type="ARBA" id="ARBA00022555"/>
    </source>
</evidence>
<proteinExistence type="inferred from homology"/>
<dbReference type="InterPro" id="IPR009000">
    <property type="entry name" value="Transl_B-barrel_sf"/>
</dbReference>
<dbReference type="InterPro" id="IPR022429">
    <property type="entry name" value="Ala-tRNA_lgiase_arc"/>
</dbReference>
<name>G7VI53_9CREN</name>
<keyword evidence="4 13" id="KW-0820">tRNA-binding</keyword>
<protein>
    <recommendedName>
        <fullName evidence="13">Alanine--tRNA ligase</fullName>
        <ecNumber evidence="13">6.1.1.7</ecNumber>
    </recommendedName>
    <alternativeName>
        <fullName evidence="13">Alanyl-tRNA synthetase</fullName>
        <shortName evidence="13">AlaRS</shortName>
    </alternativeName>
</protein>
<gene>
    <name evidence="13" type="primary">alaS</name>
    <name evidence="16" type="ORF">P186_0695</name>
</gene>
<evidence type="ECO:0000256" key="1">
    <source>
        <dbReference type="ARBA" id="ARBA00004496"/>
    </source>
</evidence>
<dbReference type="CDD" id="cd00673">
    <property type="entry name" value="AlaRS_core"/>
    <property type="match status" value="1"/>
</dbReference>
<evidence type="ECO:0000256" key="11">
    <source>
        <dbReference type="ARBA" id="ARBA00022917"/>
    </source>
</evidence>
<dbReference type="Pfam" id="PF07973">
    <property type="entry name" value="tRNA_SAD"/>
    <property type="match status" value="1"/>
</dbReference>
<dbReference type="InterPro" id="IPR018163">
    <property type="entry name" value="Thr/Ala-tRNA-synth_IIc_edit"/>
</dbReference>
<dbReference type="Pfam" id="PF01411">
    <property type="entry name" value="tRNA-synt_2c"/>
    <property type="match status" value="1"/>
</dbReference>
<dbReference type="NCBIfam" id="TIGR03683">
    <property type="entry name" value="A-tRNA_syn_arch"/>
    <property type="match status" value="1"/>
</dbReference>
<keyword evidence="10 13" id="KW-0694">RNA-binding</keyword>
<dbReference type="SMART" id="SM00863">
    <property type="entry name" value="tRNA_SAD"/>
    <property type="match status" value="1"/>
</dbReference>
<keyword evidence="7 13" id="KW-0547">Nucleotide-binding</keyword>
<dbReference type="STRING" id="1104324.P186_0695"/>
<dbReference type="PROSITE" id="PS50860">
    <property type="entry name" value="AA_TRNA_LIGASE_II_ALA"/>
    <property type="match status" value="1"/>
</dbReference>
<keyword evidence="6 13" id="KW-0479">Metal-binding</keyword>
<dbReference type="PANTHER" id="PTHR11777">
    <property type="entry name" value="ALANYL-TRNA SYNTHETASE"/>
    <property type="match status" value="1"/>
</dbReference>
<reference evidence="16 17" key="1">
    <citation type="journal article" date="2012" name="J. Bacteriol.">
        <title>Complete genome sequence of strain 1860, a crenarchaeon of the genus pyrobaculum able to grow with various electron acceptors.</title>
        <authorList>
            <person name="Mardanov A.V."/>
            <person name="Gumerov V.M."/>
            <person name="Slobodkina G.B."/>
            <person name="Beletsky A.V."/>
            <person name="Bonch-Osmolovskaya E.A."/>
            <person name="Ravin N.V."/>
            <person name="Skryabin K.G."/>
        </authorList>
    </citation>
    <scope>NUCLEOTIDE SEQUENCE [LARGE SCALE GENOMIC DNA]</scope>
    <source>
        <strain evidence="16 17">1860</strain>
    </source>
</reference>
<evidence type="ECO:0000256" key="9">
    <source>
        <dbReference type="ARBA" id="ARBA00022840"/>
    </source>
</evidence>
<dbReference type="FunFam" id="3.30.980.10:FF:000004">
    <property type="entry name" value="Alanine--tRNA ligase, cytoplasmic"/>
    <property type="match status" value="1"/>
</dbReference>
<dbReference type="EC" id="6.1.1.7" evidence="13"/>